<dbReference type="SMART" id="SM00194">
    <property type="entry name" value="PTPc"/>
    <property type="match status" value="2"/>
</dbReference>
<dbReference type="FunFam" id="3.90.190.10:FF:000102">
    <property type="entry name" value="Receptor-type tyrosine-protein phosphatase"/>
    <property type="match status" value="1"/>
</dbReference>
<comment type="caution">
    <text evidence="12">The sequence shown here is derived from an EMBL/GenBank/DDBJ whole genome shotgun (WGS) entry which is preliminary data.</text>
</comment>
<evidence type="ECO:0000259" key="11">
    <source>
        <dbReference type="PROSITE" id="PS50835"/>
    </source>
</evidence>
<dbReference type="CDD" id="cd00063">
    <property type="entry name" value="FN3"/>
    <property type="match status" value="1"/>
</dbReference>
<dbReference type="InterPro" id="IPR016130">
    <property type="entry name" value="Tyr_Pase_AS"/>
</dbReference>
<organism evidence="12 13">
    <name type="scientific">Caenorhabditis auriculariae</name>
    <dbReference type="NCBI Taxonomy" id="2777116"/>
    <lineage>
        <taxon>Eukaryota</taxon>
        <taxon>Metazoa</taxon>
        <taxon>Ecdysozoa</taxon>
        <taxon>Nematoda</taxon>
        <taxon>Chromadorea</taxon>
        <taxon>Rhabditida</taxon>
        <taxon>Rhabditina</taxon>
        <taxon>Rhabditomorpha</taxon>
        <taxon>Rhabditoidea</taxon>
        <taxon>Rhabditidae</taxon>
        <taxon>Peloderinae</taxon>
        <taxon>Caenorhabditis</taxon>
    </lineage>
</organism>
<feature type="domain" description="Tyrosine specific protein phosphatases" evidence="10">
    <location>
        <begin position="1000"/>
        <end position="1071"/>
    </location>
</feature>
<dbReference type="PROSITE" id="PS50056">
    <property type="entry name" value="TYR_PHOSPHATASE_2"/>
    <property type="match status" value="2"/>
</dbReference>
<feature type="domain" description="Tyrosine specific protein phosphatases" evidence="10">
    <location>
        <begin position="1305"/>
        <end position="1381"/>
    </location>
</feature>
<dbReference type="InterPro" id="IPR007110">
    <property type="entry name" value="Ig-like_dom"/>
</dbReference>
<keyword evidence="4" id="KW-0378">Hydrolase</keyword>
<dbReference type="Pfam" id="PF00102">
    <property type="entry name" value="Y_phosphatase"/>
    <property type="match status" value="2"/>
</dbReference>
<dbReference type="InterPro" id="IPR003595">
    <property type="entry name" value="Tyr_Pase_cat"/>
</dbReference>
<dbReference type="InterPro" id="IPR036179">
    <property type="entry name" value="Ig-like_dom_sf"/>
</dbReference>
<dbReference type="PANTHER" id="PTHR19134:SF495">
    <property type="entry name" value="TYROSINE-PROTEIN PHOSPHATASE 69D"/>
    <property type="match status" value="1"/>
</dbReference>
<dbReference type="EMBL" id="CAJGYM010000049">
    <property type="protein sequence ID" value="CAD6194965.1"/>
    <property type="molecule type" value="Genomic_DNA"/>
</dbReference>
<comment type="catalytic activity">
    <reaction evidence="7">
        <text>O-phospho-L-tyrosyl-[protein] + H2O = L-tyrosyl-[protein] + phosphate</text>
        <dbReference type="Rhea" id="RHEA:10684"/>
        <dbReference type="Rhea" id="RHEA-COMP:10136"/>
        <dbReference type="Rhea" id="RHEA-COMP:20101"/>
        <dbReference type="ChEBI" id="CHEBI:15377"/>
        <dbReference type="ChEBI" id="CHEBI:43474"/>
        <dbReference type="ChEBI" id="CHEBI:46858"/>
        <dbReference type="ChEBI" id="CHEBI:61978"/>
        <dbReference type="EC" id="3.1.3.48"/>
    </reaction>
</comment>
<feature type="domain" description="Tyrosine-protein phosphatase" evidence="9">
    <location>
        <begin position="1126"/>
        <end position="1390"/>
    </location>
</feature>
<dbReference type="InterPro" id="IPR013783">
    <property type="entry name" value="Ig-like_fold"/>
</dbReference>
<dbReference type="PRINTS" id="PR00700">
    <property type="entry name" value="PRTYPHPHTASE"/>
</dbReference>
<feature type="domain" description="Ig-like" evidence="11">
    <location>
        <begin position="145"/>
        <end position="255"/>
    </location>
</feature>
<evidence type="ECO:0000313" key="13">
    <source>
        <dbReference type="Proteomes" id="UP000835052"/>
    </source>
</evidence>
<evidence type="ECO:0000256" key="4">
    <source>
        <dbReference type="ARBA" id="ARBA00022801"/>
    </source>
</evidence>
<evidence type="ECO:0000256" key="5">
    <source>
        <dbReference type="ARBA" id="ARBA00022912"/>
    </source>
</evidence>
<feature type="domain" description="Tyrosine-protein phosphatase" evidence="9">
    <location>
        <begin position="789"/>
        <end position="1080"/>
    </location>
</feature>
<proteinExistence type="predicted"/>
<dbReference type="PANTHER" id="PTHR19134">
    <property type="entry name" value="RECEPTOR-TYPE TYROSINE-PROTEIN PHOSPHATASE"/>
    <property type="match status" value="1"/>
</dbReference>
<dbReference type="InterPro" id="IPR003599">
    <property type="entry name" value="Ig_sub"/>
</dbReference>
<dbReference type="GO" id="GO:0004725">
    <property type="term" value="F:protein tyrosine phosphatase activity"/>
    <property type="evidence" value="ECO:0007669"/>
    <property type="project" value="UniProtKB-EC"/>
</dbReference>
<comment type="subcellular location">
    <subcellularLocation>
        <location evidence="1">Membrane</location>
        <topology evidence="1">Single-pass membrane protein</topology>
    </subcellularLocation>
</comment>
<feature type="signal peptide" evidence="8">
    <location>
        <begin position="1"/>
        <end position="20"/>
    </location>
</feature>
<evidence type="ECO:0000259" key="9">
    <source>
        <dbReference type="PROSITE" id="PS50055"/>
    </source>
</evidence>
<dbReference type="OrthoDB" id="6058203at2759"/>
<feature type="chain" id="PRO_5035722089" description="protein-tyrosine-phosphatase" evidence="8">
    <location>
        <begin position="21"/>
        <end position="1395"/>
    </location>
</feature>
<evidence type="ECO:0000256" key="7">
    <source>
        <dbReference type="ARBA" id="ARBA00051722"/>
    </source>
</evidence>
<evidence type="ECO:0000256" key="3">
    <source>
        <dbReference type="ARBA" id="ARBA00022729"/>
    </source>
</evidence>
<dbReference type="EC" id="3.1.3.48" evidence="2"/>
<keyword evidence="13" id="KW-1185">Reference proteome</keyword>
<dbReference type="SUPFAM" id="SSF49265">
    <property type="entry name" value="Fibronectin type III"/>
    <property type="match status" value="1"/>
</dbReference>
<evidence type="ECO:0000313" key="12">
    <source>
        <dbReference type="EMBL" id="CAD6194965.1"/>
    </source>
</evidence>
<dbReference type="Gene3D" id="3.90.190.10">
    <property type="entry name" value="Protein tyrosine phosphatase superfamily"/>
    <property type="match status" value="2"/>
</dbReference>
<keyword evidence="3 8" id="KW-0732">Signal</keyword>
<dbReference type="Gene3D" id="2.60.40.10">
    <property type="entry name" value="Immunoglobulins"/>
    <property type="match status" value="2"/>
</dbReference>
<dbReference type="SUPFAM" id="SSF48726">
    <property type="entry name" value="Immunoglobulin"/>
    <property type="match status" value="1"/>
</dbReference>
<dbReference type="SMART" id="SM00404">
    <property type="entry name" value="PTPc_motif"/>
    <property type="match status" value="2"/>
</dbReference>
<protein>
    <recommendedName>
        <fullName evidence="2">protein-tyrosine-phosphatase</fullName>
        <ecNumber evidence="2">3.1.3.48</ecNumber>
    </recommendedName>
</protein>
<accession>A0A8S1HI90</accession>
<dbReference type="CDD" id="cd00047">
    <property type="entry name" value="PTPc"/>
    <property type="match status" value="2"/>
</dbReference>
<gene>
    <name evidence="12" type="ORF">CAUJ_LOCUS10884</name>
</gene>
<dbReference type="InterPro" id="IPR000242">
    <property type="entry name" value="PTP_cat"/>
</dbReference>
<dbReference type="PROSITE" id="PS00383">
    <property type="entry name" value="TYR_PHOSPHATASE_1"/>
    <property type="match status" value="1"/>
</dbReference>
<dbReference type="GO" id="GO:0045202">
    <property type="term" value="C:synapse"/>
    <property type="evidence" value="ECO:0007669"/>
    <property type="project" value="UniProtKB-ARBA"/>
</dbReference>
<dbReference type="InterPro" id="IPR029021">
    <property type="entry name" value="Prot-tyrosine_phosphatase-like"/>
</dbReference>
<evidence type="ECO:0000256" key="8">
    <source>
        <dbReference type="SAM" id="SignalP"/>
    </source>
</evidence>
<keyword evidence="6" id="KW-0472">Membrane</keyword>
<dbReference type="InterPro" id="IPR000387">
    <property type="entry name" value="Tyr_Pase_dom"/>
</dbReference>
<dbReference type="InterPro" id="IPR050348">
    <property type="entry name" value="Protein-Tyr_Phosphatase"/>
</dbReference>
<dbReference type="SMART" id="SM00409">
    <property type="entry name" value="IG"/>
    <property type="match status" value="1"/>
</dbReference>
<sequence>MRCWIWWATLVWLFLRSTRGDVIVDVTNSTSSESDPSPDVDKPKNAVELGVPSCKTNYDCVNNGICRIGTDGHGVCLCPRACPANIPDRCLSRRSSCIIMDQDYRSRFDLYAPSCNGGLCVCPPMFDQIRIGPDSLPLRLNTTIPPVKCDKRDLEVIGRVHPSEKVYKGTDVTMYCCINVDPEGFVDAAGVFFIQNTTLMREATNHPFRGVTRKHDERMSCWELEIKNAQPSDSGSYMCLVSSSSPVISANYTIDFEVKAPRMIHNLRVNKTEKTATVMWDSEEGSLIPIDLRNRRRLLRGVNAKMASGKELLRRTDNRGQEVFRKENATSPVLIESLRAATPYTLFVSGKDGTTPFEFTEHFTTEQKRPHAPKEEDVRLLNSGSSLICEVEWKSPAETNGRIIKYFVSVRGEMRRGRPDGSLVADDFPDSMTTDKRCANWNGDESSITTSGINPIDFSTEFFSCKFGPLKPNRNYSVMVWAENNAGKSLPAVFKKNCVTNFAQPDVVQEPATTMTENLTTFSLMFNNPPDDTNGPISCFYIAIVPLLANVSLDTLPPPSEIVMDSFVKAFSNNMHGSAAEKRRYFAYIAESYGGYPGNTVIGDGATIPDIRPCNVQYLSRYTAEDLELRRGMKYTGFLIVRVDKEEDLKSDAASGSHFLKNVLERDREKNSSKTTSSRTLRQLHLSGPAYGYSGYFKPVFLPTEDGGTGYGTALKVFVPIFVFLAMVTAVGMFILQRRNAMIRSWCLSRLMPKDGVDRALLKPIYNPVPLEELPTEYIIRHRDSDFLFAQEYESLPHFALESSASTKKENSLKNRYNDIRAFDETRVKLNKIEGDENSDYINANYVKSWTGEKTFIAAQAPLDTTIADFWRMVWEQESYLIIMVTNLNEKNRQKCAKYWPDDAPMEFGEILVRPVESTYFSDFAVRSFDVTYMNLGSLLPSRFSPTPSNCNESHASSEYANVPVIRNSAAFASNTRRVFQYHYMNWSDYKAPESSTGLLRFVHVLRQLPQFNESPVVIHCSAGVGRTGTLMAIDSMLDQCEAEGKADIFGFVAKLRRQRNFMVQSQDQYVFIYKALAEWHLYGYTDMDSGQFREHFRNLTQRNRISSFNGITTRAIAKDEHLTGMEAEFRKLDRSLETSPKSTFAHKDENLLKNRFEAAVPYDRNRVILSPAIGQSDATYINASNIKGYFYPYIAAQDPVSEGTAYDFWRMITDQEVATVVMLSQEEEWSLSEKYWPEELNRTMTLRQGRNLVEVTMVEEERSPYFITRRLVYDMKTDGSVPAEVVQFAFTGWPTDEVVPSDSAPLLSLIGRVLEQQSGLAACSPILLHCRNGSSETGVYCCLSLLLLRWKTEQRIDVFQTVRDLQVQRPMMFSRIEQYEFCYKAVHDYISHRC</sequence>
<evidence type="ECO:0000259" key="10">
    <source>
        <dbReference type="PROSITE" id="PS50056"/>
    </source>
</evidence>
<keyword evidence="5" id="KW-0904">Protein phosphatase</keyword>
<reference evidence="12" key="1">
    <citation type="submission" date="2020-10" db="EMBL/GenBank/DDBJ databases">
        <authorList>
            <person name="Kikuchi T."/>
        </authorList>
    </citation>
    <scope>NUCLEOTIDE SEQUENCE</scope>
    <source>
        <strain evidence="12">NKZ352</strain>
    </source>
</reference>
<evidence type="ECO:0000256" key="2">
    <source>
        <dbReference type="ARBA" id="ARBA00013064"/>
    </source>
</evidence>
<evidence type="ECO:0000256" key="6">
    <source>
        <dbReference type="ARBA" id="ARBA00023136"/>
    </source>
</evidence>
<dbReference type="GO" id="GO:0016020">
    <property type="term" value="C:membrane"/>
    <property type="evidence" value="ECO:0007669"/>
    <property type="project" value="UniProtKB-SubCell"/>
</dbReference>
<dbReference type="SMART" id="SM00060">
    <property type="entry name" value="FN3"/>
    <property type="match status" value="2"/>
</dbReference>
<evidence type="ECO:0000256" key="1">
    <source>
        <dbReference type="ARBA" id="ARBA00004167"/>
    </source>
</evidence>
<dbReference type="PROSITE" id="PS50055">
    <property type="entry name" value="TYR_PHOSPHATASE_PTP"/>
    <property type="match status" value="2"/>
</dbReference>
<dbReference type="InterPro" id="IPR036116">
    <property type="entry name" value="FN3_sf"/>
</dbReference>
<dbReference type="PROSITE" id="PS50835">
    <property type="entry name" value="IG_LIKE"/>
    <property type="match status" value="1"/>
</dbReference>
<name>A0A8S1HI90_9PELO</name>
<dbReference type="Proteomes" id="UP000835052">
    <property type="component" value="Unassembled WGS sequence"/>
</dbReference>
<dbReference type="InterPro" id="IPR003961">
    <property type="entry name" value="FN3_dom"/>
</dbReference>
<dbReference type="SUPFAM" id="SSF52799">
    <property type="entry name" value="(Phosphotyrosine protein) phosphatases II"/>
    <property type="match status" value="2"/>
</dbReference>